<feature type="domain" description="Lipoyl-binding" evidence="5">
    <location>
        <begin position="26"/>
        <end position="108"/>
    </location>
</feature>
<comment type="function">
    <text evidence="3">The glycine cleavage system catalyzes the degradation of glycine. The H protein shuttles the methylamine group of glycine from the P protein to the T protein.</text>
</comment>
<organism evidence="6">
    <name type="scientific">uncultured Thermoleophilia bacterium</name>
    <dbReference type="NCBI Taxonomy" id="1497501"/>
    <lineage>
        <taxon>Bacteria</taxon>
        <taxon>Bacillati</taxon>
        <taxon>Actinomycetota</taxon>
        <taxon>Thermoleophilia</taxon>
        <taxon>environmental samples</taxon>
    </lineage>
</organism>
<dbReference type="GO" id="GO:0005960">
    <property type="term" value="C:glycine cleavage complex"/>
    <property type="evidence" value="ECO:0007669"/>
    <property type="project" value="InterPro"/>
</dbReference>
<dbReference type="InterPro" id="IPR033753">
    <property type="entry name" value="GCV_H/Fam206"/>
</dbReference>
<sequence length="131" mass="14407">MAAEESYPDDLRYHREHDWVRLDGGEATFGITWYAQDALGEVVYFEPPAVGDRITADSPYGELESVKAVSDVIAPLSGEVTAVNDAVVETPDLVNSDPYGEGWLARVRLDDAEDAKSLLDAASYRTLLEEQ</sequence>
<keyword evidence="2 3" id="KW-0450">Lipoyl</keyword>
<dbReference type="NCBIfam" id="TIGR00527">
    <property type="entry name" value="gcvH"/>
    <property type="match status" value="1"/>
</dbReference>
<feature type="modified residue" description="N6-lipoyllysine" evidence="3 4">
    <location>
        <position position="67"/>
    </location>
</feature>
<evidence type="ECO:0000313" key="6">
    <source>
        <dbReference type="EMBL" id="CAA9538618.1"/>
    </source>
</evidence>
<dbReference type="GO" id="GO:0005829">
    <property type="term" value="C:cytosol"/>
    <property type="evidence" value="ECO:0007669"/>
    <property type="project" value="TreeGrafter"/>
</dbReference>
<comment type="similarity">
    <text evidence="1 3">Belongs to the GcvH family.</text>
</comment>
<accession>A0A6J4U4P2</accession>
<evidence type="ECO:0000259" key="5">
    <source>
        <dbReference type="PROSITE" id="PS50968"/>
    </source>
</evidence>
<dbReference type="PROSITE" id="PS50968">
    <property type="entry name" value="BIOTINYL_LIPOYL"/>
    <property type="match status" value="1"/>
</dbReference>
<dbReference type="GO" id="GO:0009249">
    <property type="term" value="P:protein lipoylation"/>
    <property type="evidence" value="ECO:0007669"/>
    <property type="project" value="TreeGrafter"/>
</dbReference>
<protein>
    <recommendedName>
        <fullName evidence="3">Glycine cleavage system H protein</fullName>
    </recommendedName>
</protein>
<dbReference type="Gene3D" id="2.40.50.100">
    <property type="match status" value="1"/>
</dbReference>
<dbReference type="CDD" id="cd06848">
    <property type="entry name" value="GCS_H"/>
    <property type="match status" value="1"/>
</dbReference>
<dbReference type="HAMAP" id="MF_00272">
    <property type="entry name" value="GcvH"/>
    <property type="match status" value="1"/>
</dbReference>
<dbReference type="AlphaFoldDB" id="A0A6J4U4P2"/>
<dbReference type="InterPro" id="IPR002930">
    <property type="entry name" value="GCV_H"/>
</dbReference>
<dbReference type="EMBL" id="CADCWC010000245">
    <property type="protein sequence ID" value="CAA9538618.1"/>
    <property type="molecule type" value="Genomic_DNA"/>
</dbReference>
<dbReference type="InterPro" id="IPR000089">
    <property type="entry name" value="Biotin_lipoyl"/>
</dbReference>
<dbReference type="PANTHER" id="PTHR11715">
    <property type="entry name" value="GLYCINE CLEAVAGE SYSTEM H PROTEIN"/>
    <property type="match status" value="1"/>
</dbReference>
<evidence type="ECO:0000256" key="3">
    <source>
        <dbReference type="HAMAP-Rule" id="MF_00272"/>
    </source>
</evidence>
<gene>
    <name evidence="3" type="primary">gcvH</name>
    <name evidence="6" type="ORF">AVDCRST_MAG79-1630</name>
</gene>
<reference evidence="6" key="1">
    <citation type="submission" date="2020-02" db="EMBL/GenBank/DDBJ databases">
        <authorList>
            <person name="Meier V. D."/>
        </authorList>
    </citation>
    <scope>NUCLEOTIDE SEQUENCE</scope>
    <source>
        <strain evidence="6">AVDCRST_MAG79</strain>
    </source>
</reference>
<dbReference type="InterPro" id="IPR011053">
    <property type="entry name" value="Single_hybrid_motif"/>
</dbReference>
<dbReference type="Pfam" id="PF01597">
    <property type="entry name" value="GCV_H"/>
    <property type="match status" value="1"/>
</dbReference>
<evidence type="ECO:0000256" key="1">
    <source>
        <dbReference type="ARBA" id="ARBA00009249"/>
    </source>
</evidence>
<dbReference type="NCBIfam" id="NF002270">
    <property type="entry name" value="PRK01202.1"/>
    <property type="match status" value="1"/>
</dbReference>
<dbReference type="SUPFAM" id="SSF51230">
    <property type="entry name" value="Single hybrid motif"/>
    <property type="match status" value="1"/>
</dbReference>
<dbReference type="PANTHER" id="PTHR11715:SF3">
    <property type="entry name" value="GLYCINE CLEAVAGE SYSTEM H PROTEIN-RELATED"/>
    <property type="match status" value="1"/>
</dbReference>
<comment type="subunit">
    <text evidence="3">The glycine cleavage system is composed of four proteins: P, T, L and H.</text>
</comment>
<evidence type="ECO:0000256" key="4">
    <source>
        <dbReference type="PIRSR" id="PIRSR617453-50"/>
    </source>
</evidence>
<name>A0A6J4U4P2_9ACTN</name>
<evidence type="ECO:0000256" key="2">
    <source>
        <dbReference type="ARBA" id="ARBA00022823"/>
    </source>
</evidence>
<proteinExistence type="inferred from homology"/>
<dbReference type="InterPro" id="IPR017453">
    <property type="entry name" value="GCV_H_sub"/>
</dbReference>
<dbReference type="GO" id="GO:0019464">
    <property type="term" value="P:glycine decarboxylation via glycine cleavage system"/>
    <property type="evidence" value="ECO:0007669"/>
    <property type="project" value="UniProtKB-UniRule"/>
</dbReference>
<comment type="cofactor">
    <cofactor evidence="3">
        <name>(R)-lipoate</name>
        <dbReference type="ChEBI" id="CHEBI:83088"/>
    </cofactor>
    <text evidence="3">Binds 1 lipoyl cofactor covalently.</text>
</comment>